<dbReference type="InterPro" id="IPR029032">
    <property type="entry name" value="AhpD-like"/>
</dbReference>
<dbReference type="OrthoDB" id="9807087at2"/>
<dbReference type="Gene3D" id="1.20.1290.10">
    <property type="entry name" value="AhpD-like"/>
    <property type="match status" value="1"/>
</dbReference>
<gene>
    <name evidence="1" type="ORF">EPA93_36195</name>
</gene>
<organism evidence="1 2">
    <name type="scientific">Ktedonosporobacter rubrisoli</name>
    <dbReference type="NCBI Taxonomy" id="2509675"/>
    <lineage>
        <taxon>Bacteria</taxon>
        <taxon>Bacillati</taxon>
        <taxon>Chloroflexota</taxon>
        <taxon>Ktedonobacteria</taxon>
        <taxon>Ktedonobacterales</taxon>
        <taxon>Ktedonosporobacteraceae</taxon>
        <taxon>Ktedonosporobacter</taxon>
    </lineage>
</organism>
<dbReference type="PANTHER" id="PTHR34846">
    <property type="entry name" value="4-CARBOXYMUCONOLACTONE DECARBOXYLASE FAMILY PROTEIN (AFU_ORTHOLOGUE AFUA_6G11590)"/>
    <property type="match status" value="1"/>
</dbReference>
<keyword evidence="2" id="KW-1185">Reference proteome</keyword>
<reference evidence="1 2" key="1">
    <citation type="submission" date="2019-01" db="EMBL/GenBank/DDBJ databases">
        <title>Ktedonosporobacter rubrisoli SCAWS-G2.</title>
        <authorList>
            <person name="Huang Y."/>
            <person name="Yan B."/>
        </authorList>
    </citation>
    <scope>NUCLEOTIDE SEQUENCE [LARGE SCALE GENOMIC DNA]</scope>
    <source>
        <strain evidence="1 2">SCAWS-G2</strain>
    </source>
</reference>
<dbReference type="PANTHER" id="PTHR34846:SF10">
    <property type="entry name" value="CYTOPLASMIC PROTEIN"/>
    <property type="match status" value="1"/>
</dbReference>
<sequence>MGSQLGISDEKILALADYANSQLYSEVERITLEYADNMTISGREVSDEFFARLRQFYTDDELVELTEIIAWENASSKFNRALRIPSQKLWKRQGTATS</sequence>
<dbReference type="AlphaFoldDB" id="A0A4P6JZF9"/>
<name>A0A4P6JZF9_KTERU</name>
<accession>A0A4P6JZF9</accession>
<protein>
    <submittedName>
        <fullName evidence="1">Carboxymuconolactone decarboxylase family protein</fullName>
    </submittedName>
</protein>
<evidence type="ECO:0000313" key="1">
    <source>
        <dbReference type="EMBL" id="QBD81124.1"/>
    </source>
</evidence>
<dbReference type="Proteomes" id="UP000290365">
    <property type="component" value="Chromosome"/>
</dbReference>
<dbReference type="RefSeq" id="WP_129892186.1">
    <property type="nucleotide sequence ID" value="NZ_CP035758.1"/>
</dbReference>
<dbReference type="SUPFAM" id="SSF69118">
    <property type="entry name" value="AhpD-like"/>
    <property type="match status" value="1"/>
</dbReference>
<dbReference type="KEGG" id="kbs:EPA93_36195"/>
<proteinExistence type="predicted"/>
<evidence type="ECO:0000313" key="2">
    <source>
        <dbReference type="Proteomes" id="UP000290365"/>
    </source>
</evidence>
<dbReference type="EMBL" id="CP035758">
    <property type="protein sequence ID" value="QBD81124.1"/>
    <property type="molecule type" value="Genomic_DNA"/>
</dbReference>